<evidence type="ECO:0000256" key="1">
    <source>
        <dbReference type="ARBA" id="ARBA00023125"/>
    </source>
</evidence>
<dbReference type="GO" id="GO:0005634">
    <property type="term" value="C:nucleus"/>
    <property type="evidence" value="ECO:0007669"/>
    <property type="project" value="TreeGrafter"/>
</dbReference>
<feature type="domain" description="SANT" evidence="4">
    <location>
        <begin position="57"/>
        <end position="103"/>
    </location>
</feature>
<reference evidence="5 6" key="1">
    <citation type="journal article" date="2022" name="Nat. Plants">
        <title>Genomes of leafy and leafless Platanthera orchids illuminate the evolution of mycoheterotrophy.</title>
        <authorList>
            <person name="Li M.H."/>
            <person name="Liu K.W."/>
            <person name="Li Z."/>
            <person name="Lu H.C."/>
            <person name="Ye Q.L."/>
            <person name="Zhang D."/>
            <person name="Wang J.Y."/>
            <person name="Li Y.F."/>
            <person name="Zhong Z.M."/>
            <person name="Liu X."/>
            <person name="Yu X."/>
            <person name="Liu D.K."/>
            <person name="Tu X.D."/>
            <person name="Liu B."/>
            <person name="Hao Y."/>
            <person name="Liao X.Y."/>
            <person name="Jiang Y.T."/>
            <person name="Sun W.H."/>
            <person name="Chen J."/>
            <person name="Chen Y.Q."/>
            <person name="Ai Y."/>
            <person name="Zhai J.W."/>
            <person name="Wu S.S."/>
            <person name="Zhou Z."/>
            <person name="Hsiao Y.Y."/>
            <person name="Wu W.L."/>
            <person name="Chen Y.Y."/>
            <person name="Lin Y.F."/>
            <person name="Hsu J.L."/>
            <person name="Li C.Y."/>
            <person name="Wang Z.W."/>
            <person name="Zhao X."/>
            <person name="Zhong W.Y."/>
            <person name="Ma X.K."/>
            <person name="Ma L."/>
            <person name="Huang J."/>
            <person name="Chen G.Z."/>
            <person name="Huang M.Z."/>
            <person name="Huang L."/>
            <person name="Peng D.H."/>
            <person name="Luo Y.B."/>
            <person name="Zou S.Q."/>
            <person name="Chen S.P."/>
            <person name="Lan S."/>
            <person name="Tsai W.C."/>
            <person name="Van de Peer Y."/>
            <person name="Liu Z.J."/>
        </authorList>
    </citation>
    <scope>NUCLEOTIDE SEQUENCE [LARGE SCALE GENOMIC DNA]</scope>
    <source>
        <tissue evidence="5">Leaf</tissue>
    </source>
</reference>
<feature type="compositionally biased region" description="Polar residues" evidence="3">
    <location>
        <begin position="469"/>
        <end position="478"/>
    </location>
</feature>
<dbReference type="InterPro" id="IPR009057">
    <property type="entry name" value="Homeodomain-like_sf"/>
</dbReference>
<evidence type="ECO:0000259" key="4">
    <source>
        <dbReference type="PROSITE" id="PS51293"/>
    </source>
</evidence>
<feature type="compositionally biased region" description="Acidic residues" evidence="3">
    <location>
        <begin position="734"/>
        <end position="743"/>
    </location>
</feature>
<dbReference type="InterPro" id="IPR001005">
    <property type="entry name" value="SANT/Myb"/>
</dbReference>
<dbReference type="Gene3D" id="1.10.10.60">
    <property type="entry name" value="Homeodomain-like"/>
    <property type="match status" value="1"/>
</dbReference>
<organism evidence="5 6">
    <name type="scientific">Platanthera zijinensis</name>
    <dbReference type="NCBI Taxonomy" id="2320716"/>
    <lineage>
        <taxon>Eukaryota</taxon>
        <taxon>Viridiplantae</taxon>
        <taxon>Streptophyta</taxon>
        <taxon>Embryophyta</taxon>
        <taxon>Tracheophyta</taxon>
        <taxon>Spermatophyta</taxon>
        <taxon>Magnoliopsida</taxon>
        <taxon>Liliopsida</taxon>
        <taxon>Asparagales</taxon>
        <taxon>Orchidaceae</taxon>
        <taxon>Orchidoideae</taxon>
        <taxon>Orchideae</taxon>
        <taxon>Orchidinae</taxon>
        <taxon>Platanthera</taxon>
    </lineage>
</organism>
<proteinExistence type="predicted"/>
<dbReference type="PANTHER" id="PTHR21677">
    <property type="entry name" value="CRAMPED PROTEIN"/>
    <property type="match status" value="1"/>
</dbReference>
<dbReference type="GO" id="GO:0003677">
    <property type="term" value="F:DNA binding"/>
    <property type="evidence" value="ECO:0007669"/>
    <property type="project" value="UniProtKB-KW"/>
</dbReference>
<dbReference type="SUPFAM" id="SSF46689">
    <property type="entry name" value="Homeodomain-like"/>
    <property type="match status" value="1"/>
</dbReference>
<keyword evidence="6" id="KW-1185">Reference proteome</keyword>
<dbReference type="InterPro" id="IPR017884">
    <property type="entry name" value="SANT_dom"/>
</dbReference>
<keyword evidence="2" id="KW-0539">Nucleus</keyword>
<protein>
    <submittedName>
        <fullName evidence="5">TSL-kinase interacting protein 1</fullName>
    </submittedName>
</protein>
<evidence type="ECO:0000256" key="2">
    <source>
        <dbReference type="ARBA" id="ARBA00023242"/>
    </source>
</evidence>
<dbReference type="GO" id="GO:0007389">
    <property type="term" value="P:pattern specification process"/>
    <property type="evidence" value="ECO:0007669"/>
    <property type="project" value="TreeGrafter"/>
</dbReference>
<dbReference type="PANTHER" id="PTHR21677:SF1">
    <property type="entry name" value="PROTEIN CRAMPED-LIKE"/>
    <property type="match status" value="1"/>
</dbReference>
<comment type="caution">
    <text evidence="5">The sequence shown here is derived from an EMBL/GenBank/DDBJ whole genome shotgun (WGS) entry which is preliminary data.</text>
</comment>
<dbReference type="CDD" id="cd00167">
    <property type="entry name" value="SANT"/>
    <property type="match status" value="1"/>
</dbReference>
<dbReference type="Proteomes" id="UP001418222">
    <property type="component" value="Unassembled WGS sequence"/>
</dbReference>
<evidence type="ECO:0000313" key="5">
    <source>
        <dbReference type="EMBL" id="KAK8943195.1"/>
    </source>
</evidence>
<dbReference type="InterPro" id="IPR055315">
    <property type="entry name" value="Cramped-like"/>
</dbReference>
<feature type="region of interest" description="Disordered" evidence="3">
    <location>
        <begin position="450"/>
        <end position="517"/>
    </location>
</feature>
<dbReference type="FunFam" id="1.10.10.60:FF:000287">
    <property type="entry name" value="TSL-kinase interacting protein 1"/>
    <property type="match status" value="1"/>
</dbReference>
<sequence>MMHAQSQVALEIHIPSTESSLLNGDYNFHSSPSLAISTQKPVDTCLGQKRTRQWAAWTRQEQENFFSALRQVGKNFEKITCRVQSKNKNQVRHYYYRLVRRMNKLLSPGFCLDAKNSKDTNAAMLRWWSLLEKYSCTPSKLHLKPRRFKIFIEALESQLLKDRKKARRKRPCQENCLGTSTPPSFLRRFSEHDFCGVKAVVTTNAENTSKLGINRGHSMKRNTSSNVNFRKRIFSTVKATGQKQRIGLVEAAAYKRWEKAAMAGVSLVADAAEQLERVANRENCTFTQNMPGVSEICCHGVGDTIMQTREKLKLQLFPIDEDTRQSLEKGAYNPFLELTLSARKRISSVLEHLNRKWGIKSIDSGELFLLPYSIQQDELAKCQRWTIRDVDSTAGDVHSAIGNPSIFRLRYGWFSGTEPRPILCDSHVAAGSDDCAPPIDLLARFISSDESKTTSPIPRDSELPGGPSSKATPLTSVSCCAESRAKTDAPKPPDSLLEPPRKSSSWTIEKTSGTSRNLQEDMVDPTIQSGSDLLVGVWADSLTNISVGDLLFEGLEVSSQQNAPSIQHTSISCDSFDAAVAAHSYCSQLPVTSVWNSEETCDEFSFKEATAFRAKSLNPSTDISGEVSKDITISACSSESADCYIGDPKVLQQEPAKDVSLSDLYWSDSLGSLGQLDLDLSFPKYQPHDLCFSESISQSSFNRLIAGNLDLFPSSLHPGTDKKAAAGAHGEASAVDDDDRMDL</sequence>
<feature type="region of interest" description="Disordered" evidence="3">
    <location>
        <begin position="720"/>
        <end position="743"/>
    </location>
</feature>
<name>A0AAP0BMJ2_9ASPA</name>
<gene>
    <name evidence="5" type="primary">TKI1</name>
    <name evidence="5" type="ORF">KSP39_PZI009311</name>
</gene>
<dbReference type="EMBL" id="JBBWWQ010000007">
    <property type="protein sequence ID" value="KAK8943195.1"/>
    <property type="molecule type" value="Genomic_DNA"/>
</dbReference>
<accession>A0AAP0BMJ2</accession>
<dbReference type="PROSITE" id="PS51293">
    <property type="entry name" value="SANT"/>
    <property type="match status" value="1"/>
</dbReference>
<evidence type="ECO:0000313" key="6">
    <source>
        <dbReference type="Proteomes" id="UP001418222"/>
    </source>
</evidence>
<dbReference type="Pfam" id="PF00249">
    <property type="entry name" value="Myb_DNA-binding"/>
    <property type="match status" value="1"/>
</dbReference>
<feature type="compositionally biased region" description="Polar residues" evidence="3">
    <location>
        <begin position="502"/>
        <end position="517"/>
    </location>
</feature>
<dbReference type="AlphaFoldDB" id="A0AAP0BMJ2"/>
<dbReference type="GO" id="GO:0003682">
    <property type="term" value="F:chromatin binding"/>
    <property type="evidence" value="ECO:0007669"/>
    <property type="project" value="InterPro"/>
</dbReference>
<evidence type="ECO:0000256" key="3">
    <source>
        <dbReference type="SAM" id="MobiDB-lite"/>
    </source>
</evidence>
<keyword evidence="1" id="KW-0238">DNA-binding</keyword>
<dbReference type="SMART" id="SM00717">
    <property type="entry name" value="SANT"/>
    <property type="match status" value="1"/>
</dbReference>